<proteinExistence type="predicted"/>
<dbReference type="OrthoDB" id="4772169at2"/>
<dbReference type="InParanoid" id="A0A7L4YT35"/>
<keyword evidence="2" id="KW-1185">Reference proteome</keyword>
<name>A0A7L4YT35_9ACTN</name>
<sequence>MVDSLTLRFTGKDDDGTQLHELRAAHVAQVLQGLVGITSDFDKAGVFHDEGPSGSEVLVRPAEEGSFIIEIVRVVTENWEVVTAAGIPTMGQIIWWATRSARAEVEDFEHQEDGSVKIKWQDKTVDEVPARVWEELKVRKPRRKKQLREIMAPLSDPRVKTLDVTDDQDADTAASDDAPETYTLTRADYDAVKPEDEIKQTEKTFEVEAQMAAVDFDSSERWRVKTSDGASRAVTVEDETFLARIANGLAIRKTDIFRLRIREDRTVTNGRTSTKWVVLKVENHRRSVNDDGDSSNEVSPPS</sequence>
<dbReference type="Proteomes" id="UP000463857">
    <property type="component" value="Chromosome"/>
</dbReference>
<dbReference type="EMBL" id="CP047156">
    <property type="protein sequence ID" value="QHC02260.1"/>
    <property type="molecule type" value="Genomic_DNA"/>
</dbReference>
<reference evidence="1 2" key="1">
    <citation type="journal article" date="2018" name="Int. J. Syst. Evol. Microbiol.">
        <title>Epidermidibacterium keratini gen. nov., sp. nov., a member of the family Sporichthyaceae, isolated from keratin epidermis.</title>
        <authorList>
            <person name="Lee D.G."/>
            <person name="Trujillo M.E."/>
            <person name="Kang S."/>
            <person name="Nam J.J."/>
            <person name="Kim Y.J."/>
        </authorList>
    </citation>
    <scope>NUCLEOTIDE SEQUENCE [LARGE SCALE GENOMIC DNA]</scope>
    <source>
        <strain evidence="1 2">EPI-7</strain>
    </source>
</reference>
<dbReference type="KEGG" id="eke:EK0264_03550"/>
<dbReference type="AlphaFoldDB" id="A0A7L4YT35"/>
<evidence type="ECO:0000313" key="1">
    <source>
        <dbReference type="EMBL" id="QHC02260.1"/>
    </source>
</evidence>
<gene>
    <name evidence="1" type="ORF">EK0264_03550</name>
</gene>
<organism evidence="1 2">
    <name type="scientific">Epidermidibacterium keratini</name>
    <dbReference type="NCBI Taxonomy" id="1891644"/>
    <lineage>
        <taxon>Bacteria</taxon>
        <taxon>Bacillati</taxon>
        <taxon>Actinomycetota</taxon>
        <taxon>Actinomycetes</taxon>
        <taxon>Sporichthyales</taxon>
        <taxon>Sporichthyaceae</taxon>
        <taxon>Epidermidibacterium</taxon>
    </lineage>
</organism>
<evidence type="ECO:0000313" key="2">
    <source>
        <dbReference type="Proteomes" id="UP000463857"/>
    </source>
</evidence>
<protein>
    <submittedName>
        <fullName evidence="1">Uncharacterized protein</fullName>
    </submittedName>
</protein>
<accession>A0A7L4YT35</accession>